<reference evidence="3" key="1">
    <citation type="journal article" date="2019" name="Int. J. Syst. Evol. Microbiol.">
        <title>The Global Catalogue of Microorganisms (GCM) 10K type strain sequencing project: providing services to taxonomists for standard genome sequencing and annotation.</title>
        <authorList>
            <consortium name="The Broad Institute Genomics Platform"/>
            <consortium name="The Broad Institute Genome Sequencing Center for Infectious Disease"/>
            <person name="Wu L."/>
            <person name="Ma J."/>
        </authorList>
    </citation>
    <scope>NUCLEOTIDE SEQUENCE [LARGE SCALE GENOMIC DNA]</scope>
    <source>
        <strain evidence="3">JCM 31404</strain>
    </source>
</reference>
<evidence type="ECO:0000256" key="1">
    <source>
        <dbReference type="SAM" id="MobiDB-lite"/>
    </source>
</evidence>
<feature type="region of interest" description="Disordered" evidence="1">
    <location>
        <begin position="93"/>
        <end position="112"/>
    </location>
</feature>
<accession>A0ABQ2RRT7</accession>
<sequence>MPAQVSGHRVSRITYTSVGLAPGNGTQDPHTDSVCFANNPEHHRIAGSTSGGAFLSHSHPLELNGLCSPFNRSQYQRAASMSCASTRWMGQVETGGAQAGRPPAPRGRPSAAGMMPAHFLAAARVN</sequence>
<dbReference type="EMBL" id="BMQM01000015">
    <property type="protein sequence ID" value="GGR61128.1"/>
    <property type="molecule type" value="Genomic_DNA"/>
</dbReference>
<evidence type="ECO:0000313" key="3">
    <source>
        <dbReference type="Proteomes" id="UP000634308"/>
    </source>
</evidence>
<gene>
    <name evidence="2" type="ORF">GCM10008959_23790</name>
</gene>
<evidence type="ECO:0000313" key="2">
    <source>
        <dbReference type="EMBL" id="GGR61128.1"/>
    </source>
</evidence>
<organism evidence="2 3">
    <name type="scientific">Deinococcus seoulensis</name>
    <dbReference type="NCBI Taxonomy" id="1837379"/>
    <lineage>
        <taxon>Bacteria</taxon>
        <taxon>Thermotogati</taxon>
        <taxon>Deinococcota</taxon>
        <taxon>Deinococci</taxon>
        <taxon>Deinococcales</taxon>
        <taxon>Deinococcaceae</taxon>
        <taxon>Deinococcus</taxon>
    </lineage>
</organism>
<feature type="compositionally biased region" description="Low complexity" evidence="1">
    <location>
        <begin position="95"/>
        <end position="112"/>
    </location>
</feature>
<protein>
    <submittedName>
        <fullName evidence="2">Uncharacterized protein</fullName>
    </submittedName>
</protein>
<dbReference type="Proteomes" id="UP000634308">
    <property type="component" value="Unassembled WGS sequence"/>
</dbReference>
<name>A0ABQ2RRT7_9DEIO</name>
<keyword evidence="3" id="KW-1185">Reference proteome</keyword>
<comment type="caution">
    <text evidence="2">The sequence shown here is derived from an EMBL/GenBank/DDBJ whole genome shotgun (WGS) entry which is preliminary data.</text>
</comment>
<proteinExistence type="predicted"/>